<evidence type="ECO:0000259" key="10">
    <source>
        <dbReference type="Pfam" id="PF04413"/>
    </source>
</evidence>
<dbReference type="EC" id="2.4.99.12" evidence="2 9"/>
<evidence type="ECO:0000256" key="3">
    <source>
        <dbReference type="ARBA" id="ARBA00019077"/>
    </source>
</evidence>
<organism evidence="11">
    <name type="scientific">uncultured proteobacterium RedeBAC7D11</name>
    <dbReference type="NCBI Taxonomy" id="295350"/>
    <lineage>
        <taxon>Bacteria</taxon>
        <taxon>Pseudomonadati</taxon>
        <taxon>Pseudomonadota</taxon>
        <taxon>environmental samples</taxon>
    </lineage>
</organism>
<dbReference type="PANTHER" id="PTHR42755">
    <property type="entry name" value="3-DEOXY-MANNO-OCTULOSONATE CYTIDYLYLTRANSFERASE"/>
    <property type="match status" value="1"/>
</dbReference>
<evidence type="ECO:0000256" key="5">
    <source>
        <dbReference type="ARBA" id="ARBA00031445"/>
    </source>
</evidence>
<dbReference type="Gene3D" id="3.40.50.2000">
    <property type="entry name" value="Glycogen Phosphorylase B"/>
    <property type="match status" value="1"/>
</dbReference>
<feature type="site" description="Transition state stabilizer" evidence="8">
    <location>
        <position position="207"/>
    </location>
</feature>
<reference evidence="11" key="1">
    <citation type="journal article" date="2004" name="Environ. Microbiol.">
        <title>Different SAR86 subgroups harbour divergent proteorhodopsins.</title>
        <authorList>
            <person name="Sabehi G."/>
            <person name="Beja O."/>
            <person name="Suzuki M.T."/>
            <person name="Preston C.M."/>
            <person name="DeLong E.F."/>
        </authorList>
    </citation>
    <scope>NUCLEOTIDE SEQUENCE</scope>
</reference>
<dbReference type="InterPro" id="IPR039901">
    <property type="entry name" value="Kdotransferase"/>
</dbReference>
<dbReference type="InterPro" id="IPR007507">
    <property type="entry name" value="Glycos_transf_N"/>
</dbReference>
<dbReference type="UniPathway" id="UPA00958"/>
<comment type="catalytic activity">
    <reaction evidence="6 9">
        <text>lipid IVA (E. coli) + CMP-3-deoxy-beta-D-manno-octulosonate = alpha-Kdo-(2-&gt;6)-lipid IVA (E. coli) + CMP + H(+)</text>
        <dbReference type="Rhea" id="RHEA:28066"/>
        <dbReference type="ChEBI" id="CHEBI:15378"/>
        <dbReference type="ChEBI" id="CHEBI:58603"/>
        <dbReference type="ChEBI" id="CHEBI:60364"/>
        <dbReference type="ChEBI" id="CHEBI:60377"/>
        <dbReference type="ChEBI" id="CHEBI:85987"/>
        <dbReference type="EC" id="2.4.99.12"/>
    </reaction>
</comment>
<name>Q5UF73_9PROT</name>
<keyword evidence="4 9" id="KW-0808">Transferase</keyword>
<evidence type="ECO:0000256" key="9">
    <source>
        <dbReference type="RuleBase" id="RU365103"/>
    </source>
</evidence>
<dbReference type="EMBL" id="AY744396">
    <property type="protein sequence ID" value="AAV34455.1"/>
    <property type="molecule type" value="Genomic_DNA"/>
</dbReference>
<comment type="function">
    <text evidence="9">Involved in lipopolysaccharide (LPS) biosynthesis. Catalyzes the transfer of 3-deoxy-D-manno-octulosonate (Kdo) residue(s) from CMP-Kdo to lipid IV(A), the tetraacyldisaccharide-1,4'-bisphosphate precursor of lipid A.</text>
</comment>
<keyword evidence="9" id="KW-0448">Lipopolysaccharide biosynthesis</keyword>
<feature type="site" description="Transition state stabilizer" evidence="8">
    <location>
        <position position="129"/>
    </location>
</feature>
<keyword evidence="9" id="KW-1003">Cell membrane</keyword>
<dbReference type="Gene3D" id="3.40.50.11720">
    <property type="entry name" value="3-Deoxy-D-manno-octulosonic-acid transferase, N-terminal domain"/>
    <property type="match status" value="1"/>
</dbReference>
<evidence type="ECO:0000256" key="8">
    <source>
        <dbReference type="PIRSR" id="PIRSR639901-2"/>
    </source>
</evidence>
<dbReference type="AlphaFoldDB" id="Q5UF73"/>
<sequence length="408" mass="47189">MRVYNFFLIIFFPLIFFRSLYKSLKFGENPKRIMEKFSIYGGKKSSKPIILIHAVSVGEVLASRKFVEEIKKRFPDHQTLITCTTQTGSATIKRLYGDSVLHQYMPFDLKFCIKRFLKKWKPEITFILETEIWPNLINLLHVQKRKVFLVNGRMSEKSFNRYKLVMPILDNVFSKLDFTICQGAKDLKRFIELGVNKDRVIKDYSFKFDSLSIPNERDNLKNKEKKLIICASTHDPEEKILVKAFSMLNNENAILVLVPRHPERASKIIKDIKKVGINPSLFSKNNLKIDLSNTVNLIDEIGYLESLFSQANIAFIGGSLIPHGGQNFLEALKFSLPISSGESFYNFQEIAEDLIEMNILKVGNSAEKLKLIWEEQLNSVPNQIYEKTDNYLKQRMGASQRAFKHLSL</sequence>
<proteinExistence type="inferred from homology"/>
<evidence type="ECO:0000256" key="6">
    <source>
        <dbReference type="ARBA" id="ARBA00049183"/>
    </source>
</evidence>
<evidence type="ECO:0000256" key="7">
    <source>
        <dbReference type="PIRSR" id="PIRSR639901-1"/>
    </source>
</evidence>
<dbReference type="GO" id="GO:0009244">
    <property type="term" value="P:lipopolysaccharide core region biosynthetic process"/>
    <property type="evidence" value="ECO:0007669"/>
    <property type="project" value="UniProtKB-UniRule"/>
</dbReference>
<dbReference type="Pfam" id="PF04413">
    <property type="entry name" value="Glycos_transf_N"/>
    <property type="match status" value="1"/>
</dbReference>
<comment type="pathway">
    <text evidence="1 9">Bacterial outer membrane biogenesis; LPS core biosynthesis.</text>
</comment>
<feature type="active site" description="Proton acceptor" evidence="7">
    <location>
        <position position="59"/>
    </location>
</feature>
<feature type="domain" description="3-deoxy-D-manno-octulosonic-acid transferase N-terminal" evidence="10">
    <location>
        <begin position="32"/>
        <end position="209"/>
    </location>
</feature>
<comment type="subcellular location">
    <subcellularLocation>
        <location evidence="9">Cell membrane</location>
    </subcellularLocation>
</comment>
<dbReference type="CAZy" id="GT30">
    <property type="family name" value="Glycosyltransferase Family 30"/>
</dbReference>
<accession>Q5UF73</accession>
<gene>
    <name evidence="11" type="ORF">Red7D11_13</name>
</gene>
<dbReference type="FunFam" id="3.40.50.11720:FF:000001">
    <property type="entry name" value="3-deoxy-D-manno-octulosonic acid transferase"/>
    <property type="match status" value="1"/>
</dbReference>
<dbReference type="SUPFAM" id="SSF53756">
    <property type="entry name" value="UDP-Glycosyltransferase/glycogen phosphorylase"/>
    <property type="match status" value="1"/>
</dbReference>
<protein>
    <recommendedName>
        <fullName evidence="3 9">3-deoxy-D-manno-octulosonic acid transferase</fullName>
        <shortName evidence="9">Kdo transferase</shortName>
        <ecNumber evidence="2 9">2.4.99.12</ecNumber>
    </recommendedName>
    <alternativeName>
        <fullName evidence="5 9">Lipid IV(A) 3-deoxy-D-manno-octulosonic acid transferase</fullName>
    </alternativeName>
</protein>
<keyword evidence="9" id="KW-0472">Membrane</keyword>
<dbReference type="GO" id="GO:0005886">
    <property type="term" value="C:plasma membrane"/>
    <property type="evidence" value="ECO:0007669"/>
    <property type="project" value="UniProtKB-SubCell"/>
</dbReference>
<evidence type="ECO:0000313" key="11">
    <source>
        <dbReference type="EMBL" id="AAV34455.1"/>
    </source>
</evidence>
<dbReference type="GO" id="GO:0043842">
    <property type="term" value="F:Kdo transferase activity"/>
    <property type="evidence" value="ECO:0007669"/>
    <property type="project" value="UniProtKB-EC"/>
</dbReference>
<comment type="similarity">
    <text evidence="9">Belongs to the glycosyltransferase group 1 family.</text>
</comment>
<dbReference type="PANTHER" id="PTHR42755:SF1">
    <property type="entry name" value="3-DEOXY-D-MANNO-OCTULOSONIC ACID TRANSFERASE, MITOCHONDRIAL-RELATED"/>
    <property type="match status" value="1"/>
</dbReference>
<evidence type="ECO:0000256" key="1">
    <source>
        <dbReference type="ARBA" id="ARBA00004713"/>
    </source>
</evidence>
<evidence type="ECO:0000256" key="2">
    <source>
        <dbReference type="ARBA" id="ARBA00012621"/>
    </source>
</evidence>
<evidence type="ECO:0000256" key="4">
    <source>
        <dbReference type="ARBA" id="ARBA00022679"/>
    </source>
</evidence>
<dbReference type="GO" id="GO:0009245">
    <property type="term" value="P:lipid A biosynthetic process"/>
    <property type="evidence" value="ECO:0007669"/>
    <property type="project" value="TreeGrafter"/>
</dbReference>
<dbReference type="InterPro" id="IPR038107">
    <property type="entry name" value="Glycos_transf_N_sf"/>
</dbReference>